<comment type="caution">
    <text evidence="3">The sequence shown here is derived from an EMBL/GenBank/DDBJ whole genome shotgun (WGS) entry which is preliminary data.</text>
</comment>
<keyword evidence="1" id="KW-0175">Coiled coil</keyword>
<accession>A0A2J8GBD2</accession>
<dbReference type="Gene3D" id="3.40.50.410">
    <property type="entry name" value="von Willebrand factor, type A domain"/>
    <property type="match status" value="1"/>
</dbReference>
<dbReference type="PANTHER" id="PTHR33608">
    <property type="entry name" value="BLL2464 PROTEIN"/>
    <property type="match status" value="1"/>
</dbReference>
<dbReference type="OrthoDB" id="9776116at2"/>
<dbReference type="RefSeq" id="WP_102965232.1">
    <property type="nucleotide sequence ID" value="NZ_POSJ01000001.1"/>
</dbReference>
<dbReference type="AlphaFoldDB" id="A0A2J8GBD2"/>
<dbReference type="Pfam" id="PF01882">
    <property type="entry name" value="DUF58"/>
    <property type="match status" value="1"/>
</dbReference>
<dbReference type="Proteomes" id="UP000248729">
    <property type="component" value="Unassembled WGS sequence"/>
</dbReference>
<evidence type="ECO:0000313" key="3">
    <source>
        <dbReference type="EMBL" id="PNI06783.1"/>
    </source>
</evidence>
<evidence type="ECO:0000313" key="6">
    <source>
        <dbReference type="Proteomes" id="UP000248729"/>
    </source>
</evidence>
<protein>
    <submittedName>
        <fullName evidence="3">DUF58 domain-containing protein</fullName>
    </submittedName>
</protein>
<name>A0A2J8GBD2_VIBDI</name>
<organism evidence="3 5">
    <name type="scientific">Vibrio diazotrophicus</name>
    <dbReference type="NCBI Taxonomy" id="685"/>
    <lineage>
        <taxon>Bacteria</taxon>
        <taxon>Pseudomonadati</taxon>
        <taxon>Pseudomonadota</taxon>
        <taxon>Gammaproteobacteria</taxon>
        <taxon>Vibrionales</taxon>
        <taxon>Vibrionaceae</taxon>
        <taxon>Vibrio</taxon>
    </lineage>
</organism>
<dbReference type="Proteomes" id="UP000236449">
    <property type="component" value="Unassembled WGS sequence"/>
</dbReference>
<dbReference type="InterPro" id="IPR036465">
    <property type="entry name" value="vWFA_dom_sf"/>
</dbReference>
<proteinExistence type="predicted"/>
<evidence type="ECO:0000313" key="5">
    <source>
        <dbReference type="Proteomes" id="UP000236449"/>
    </source>
</evidence>
<dbReference type="InterPro" id="IPR002881">
    <property type="entry name" value="DUF58"/>
</dbReference>
<gene>
    <name evidence="3" type="ORF">C1N32_01900</name>
    <name evidence="4" type="ORF">DET48_115108</name>
</gene>
<sequence length="316" mass="36293">MDDKQDRLDPRIYVDIKQLNRTQSHVSSINLLGARYSRAQMSGRYHSHARGRGLNFEELRHYQKGDDIRQMDWKVTQRTGKPHVRSYTEEKDRQIILCVDQRSAMYFGSVSHMKSVVAAEIAALMGWMALAQNDRVGFLICDHQRFHWRSAKRGGKSYLLGLNELVEANHKLNVDVQNSATVGMSHWLKALQAKKLKSATFIIISDFTDADDQTLRQLQYLHQHNDVISVFVSDPLESSMPTHNSGSPWVIGDGEYQFALEQGKQSEKAYETLQQRHEEKRAQLKKLMAAQKLPCIEIGTHGDHFVELAKFLEVMK</sequence>
<dbReference type="PANTHER" id="PTHR33608:SF12">
    <property type="entry name" value="DUF58 DOMAIN-CONTAINING PROTEIN"/>
    <property type="match status" value="1"/>
</dbReference>
<reference evidence="3 5" key="1">
    <citation type="submission" date="2018-01" db="EMBL/GenBank/DDBJ databases">
        <title>Draft genome sequences of six Vibrio diazotrophicus strains isolated from deep-sea sediments of the Baltic Sea.</title>
        <authorList>
            <person name="Castillo D."/>
            <person name="Vandieken V."/>
            <person name="Chiang O."/>
            <person name="Middelboe M."/>
        </authorList>
    </citation>
    <scope>NUCLEOTIDE SEQUENCE [LARGE SCALE GENOMIC DNA]</scope>
    <source>
        <strain evidence="3 5">60.27F</strain>
    </source>
</reference>
<dbReference type="EMBL" id="QLTR01000015">
    <property type="protein sequence ID" value="RAS62177.1"/>
    <property type="molecule type" value="Genomic_DNA"/>
</dbReference>
<feature type="coiled-coil region" evidence="1">
    <location>
        <begin position="263"/>
        <end position="290"/>
    </location>
</feature>
<evidence type="ECO:0000256" key="1">
    <source>
        <dbReference type="SAM" id="Coils"/>
    </source>
</evidence>
<evidence type="ECO:0000313" key="4">
    <source>
        <dbReference type="EMBL" id="RAS62177.1"/>
    </source>
</evidence>
<reference evidence="4 6" key="2">
    <citation type="submission" date="2018-06" db="EMBL/GenBank/DDBJ databases">
        <title>Freshwater and sediment microbial communities from various areas in North America, analyzing microbe dynamics in response to fracking.</title>
        <authorList>
            <person name="Lamendella R."/>
        </authorList>
    </citation>
    <scope>NUCLEOTIDE SEQUENCE [LARGE SCALE GENOMIC DNA]</scope>
    <source>
        <strain evidence="4 6">99A</strain>
    </source>
</reference>
<feature type="domain" description="DUF58" evidence="2">
    <location>
        <begin position="58"/>
        <end position="243"/>
    </location>
</feature>
<dbReference type="EMBL" id="POSK01000001">
    <property type="protein sequence ID" value="PNI06783.1"/>
    <property type="molecule type" value="Genomic_DNA"/>
</dbReference>
<dbReference type="SUPFAM" id="SSF53300">
    <property type="entry name" value="vWA-like"/>
    <property type="match status" value="1"/>
</dbReference>
<evidence type="ECO:0000259" key="2">
    <source>
        <dbReference type="Pfam" id="PF01882"/>
    </source>
</evidence>